<comment type="caution">
    <text evidence="6">The sequence shown here is derived from an EMBL/GenBank/DDBJ whole genome shotgun (WGS) entry which is preliminary data.</text>
</comment>
<comment type="similarity">
    <text evidence="5">Belongs to the class I-like SAM-binding methyltransferase superfamily. RNA M5U methyltransferase family.</text>
</comment>
<dbReference type="GO" id="GO:0000049">
    <property type="term" value="F:tRNA binding"/>
    <property type="evidence" value="ECO:0007669"/>
    <property type="project" value="TreeGrafter"/>
</dbReference>
<dbReference type="GO" id="GO:0005829">
    <property type="term" value="C:cytosol"/>
    <property type="evidence" value="ECO:0007669"/>
    <property type="project" value="TreeGrafter"/>
</dbReference>
<proteinExistence type="inferred from homology"/>
<keyword evidence="1 5" id="KW-0489">Methyltransferase</keyword>
<dbReference type="InterPro" id="IPR029063">
    <property type="entry name" value="SAM-dependent_MTases_sf"/>
</dbReference>
<keyword evidence="4" id="KW-0819">tRNA processing</keyword>
<dbReference type="SUPFAM" id="SSF53335">
    <property type="entry name" value="S-adenosyl-L-methionine-dependent methyltransferases"/>
    <property type="match status" value="1"/>
</dbReference>
<dbReference type="Proteomes" id="UP001153069">
    <property type="component" value="Unassembled WGS sequence"/>
</dbReference>
<keyword evidence="3 5" id="KW-0949">S-adenosyl-L-methionine</keyword>
<dbReference type="AlphaFoldDB" id="A0A9N8HS68"/>
<dbReference type="OrthoDB" id="10250660at2759"/>
<evidence type="ECO:0000256" key="2">
    <source>
        <dbReference type="ARBA" id="ARBA00022679"/>
    </source>
</evidence>
<keyword evidence="2 5" id="KW-0808">Transferase</keyword>
<dbReference type="GO" id="GO:0008033">
    <property type="term" value="P:tRNA processing"/>
    <property type="evidence" value="ECO:0007669"/>
    <property type="project" value="UniProtKB-KW"/>
</dbReference>
<dbReference type="PANTHER" id="PTHR47790:SF2">
    <property type="entry name" value="TRNA_TMRNA (URACIL-C(5))-METHYLTRANSFERASE"/>
    <property type="match status" value="1"/>
</dbReference>
<protein>
    <submittedName>
        <fullName evidence="6">TmRNA (Uracil-C(5))-methyltransferase</fullName>
    </submittedName>
</protein>
<dbReference type="Gene3D" id="3.40.50.150">
    <property type="entry name" value="Vaccinia Virus protein VP39"/>
    <property type="match status" value="1"/>
</dbReference>
<organism evidence="6 7">
    <name type="scientific">Seminavis robusta</name>
    <dbReference type="NCBI Taxonomy" id="568900"/>
    <lineage>
        <taxon>Eukaryota</taxon>
        <taxon>Sar</taxon>
        <taxon>Stramenopiles</taxon>
        <taxon>Ochrophyta</taxon>
        <taxon>Bacillariophyta</taxon>
        <taxon>Bacillariophyceae</taxon>
        <taxon>Bacillariophycidae</taxon>
        <taxon>Naviculales</taxon>
        <taxon>Naviculaceae</taxon>
        <taxon>Seminavis</taxon>
    </lineage>
</organism>
<sequence>MQVAGTNVVLPGYESQLTGEDAVLHSQRKLQAAAANLERLLEQQQPLPSRSIVSLPCTRAEETVGYRCKCSFQLLIQEKERDTQQRHYQYAMRYQGQAEAIGSPFFPIANPRIQRAMQQLLELVLNNNTAAYPVLVNNESLTSLTFAASWGPDDDRSTNEDAVQSDCIVTLNYDAAVENADQWIKEAHQVCQLLNLTQLHGRSRKILLSAIPLTGTGSSLGNILRDTIYLIPPPPSNDNNIHAAWKVSLATPQQPITSQAIAVHYHKPETAFFHPNANVMCQALAWMLERISLTATSSTLPEIHLLEMYCGCGAHTMALAKSNLLTSIMAVELDQRLVDACKVNVQLNNIVVKDNDSNRQQQSIMSPVQVVRGDAGQWAHKNMMKRKSSSSGHRECEYSILLVDPPRQGLDKKVVDLAIHDKSLNDMLIISCGHEALVRDLKLLGKCFDVINCRQLDLFPRTDSVETLVHLRRRLGGENKR</sequence>
<feature type="binding site" evidence="5">
    <location>
        <position position="404"/>
    </location>
    <ligand>
        <name>S-adenosyl-L-methionine</name>
        <dbReference type="ChEBI" id="CHEBI:59789"/>
    </ligand>
</feature>
<keyword evidence="7" id="KW-1185">Reference proteome</keyword>
<evidence type="ECO:0000256" key="3">
    <source>
        <dbReference type="ARBA" id="ARBA00022691"/>
    </source>
</evidence>
<evidence type="ECO:0000256" key="1">
    <source>
        <dbReference type="ARBA" id="ARBA00022603"/>
    </source>
</evidence>
<gene>
    <name evidence="6" type="ORF">SEMRO_1353_G265350.1</name>
</gene>
<comment type="caution">
    <text evidence="5">Lacks conserved residue(s) required for the propagation of feature annotation.</text>
</comment>
<feature type="active site" description="Nucleophile" evidence="5">
    <location>
        <position position="432"/>
    </location>
</feature>
<accession>A0A9N8HS68</accession>
<dbReference type="EMBL" id="CAICTM010001351">
    <property type="protein sequence ID" value="CAB9522880.1"/>
    <property type="molecule type" value="Genomic_DNA"/>
</dbReference>
<evidence type="ECO:0000256" key="5">
    <source>
        <dbReference type="PROSITE-ProRule" id="PRU01024"/>
    </source>
</evidence>
<dbReference type="GO" id="GO:0030697">
    <property type="term" value="F:tRNA (uracil(54)-C5)-methyltransferase activity, S-adenosyl methionine-dependent"/>
    <property type="evidence" value="ECO:0007669"/>
    <property type="project" value="InterPro"/>
</dbReference>
<dbReference type="PANTHER" id="PTHR47790">
    <property type="entry name" value="TRNA/TMRNA (URACIL-C(5))-METHYLTRANSFERASE"/>
    <property type="match status" value="1"/>
</dbReference>
<evidence type="ECO:0000313" key="7">
    <source>
        <dbReference type="Proteomes" id="UP001153069"/>
    </source>
</evidence>
<dbReference type="GO" id="GO:0019843">
    <property type="term" value="F:rRNA binding"/>
    <property type="evidence" value="ECO:0007669"/>
    <property type="project" value="TreeGrafter"/>
</dbReference>
<evidence type="ECO:0000313" key="6">
    <source>
        <dbReference type="EMBL" id="CAB9522880.1"/>
    </source>
</evidence>
<reference evidence="6" key="1">
    <citation type="submission" date="2020-06" db="EMBL/GenBank/DDBJ databases">
        <authorList>
            <consortium name="Plant Systems Biology data submission"/>
        </authorList>
    </citation>
    <scope>NUCLEOTIDE SEQUENCE</scope>
    <source>
        <strain evidence="6">D6</strain>
    </source>
</reference>
<feature type="binding site" evidence="5">
    <location>
        <position position="309"/>
    </location>
    <ligand>
        <name>S-adenosyl-L-methionine</name>
        <dbReference type="ChEBI" id="CHEBI:59789"/>
    </ligand>
</feature>
<evidence type="ECO:0000256" key="4">
    <source>
        <dbReference type="ARBA" id="ARBA00022694"/>
    </source>
</evidence>
<dbReference type="GO" id="GO:0032259">
    <property type="term" value="P:methylation"/>
    <property type="evidence" value="ECO:0007669"/>
    <property type="project" value="UniProtKB-KW"/>
</dbReference>
<dbReference type="InterPro" id="IPR011869">
    <property type="entry name" value="TrmA_MeTrfase"/>
</dbReference>
<dbReference type="PROSITE" id="PS51687">
    <property type="entry name" value="SAM_MT_RNA_M5U"/>
    <property type="match status" value="1"/>
</dbReference>
<dbReference type="Gene3D" id="2.40.50.1070">
    <property type="match status" value="1"/>
</dbReference>
<name>A0A9N8HS68_9STRA</name>
<dbReference type="Pfam" id="PF05958">
    <property type="entry name" value="tRNA_U5-meth_tr"/>
    <property type="match status" value="1"/>
</dbReference>
<feature type="binding site" evidence="5">
    <location>
        <position position="332"/>
    </location>
    <ligand>
        <name>S-adenosyl-L-methionine</name>
        <dbReference type="ChEBI" id="CHEBI:59789"/>
    </ligand>
</feature>
<dbReference type="InterPro" id="IPR010280">
    <property type="entry name" value="U5_MeTrfase_fam"/>
</dbReference>